<keyword evidence="2" id="KW-1185">Reference proteome</keyword>
<dbReference type="InterPro" id="IPR036188">
    <property type="entry name" value="FAD/NAD-bd_sf"/>
</dbReference>
<sequence>MVALKQHGHQGTIHVVSRHGLLPHRHKPDVTHDRFHPQTAPQTRALVRKIREEVQALAAQNQDWRTVIDSLRPVTQHLWQTLSVDEQRRFLRHLRSYWDIHRHRIAPEIADVVDELRNSSKLVVHAGRIASYHEVTDGVDVTIHKRHTKDSVVLRVSRVLNCTGPTSNYEKLQHPLVDNLWQQRLLCPHTLGFGIKTAENGALLDHKDAPSKWLYTLGPPRIGDLWETMGVPMIRVQANALAQEFLEQLETEGFKLLDI</sequence>
<gene>
    <name evidence="1" type="ORF">DP116_18615</name>
</gene>
<dbReference type="RefSeq" id="WP_169156590.1">
    <property type="nucleotide sequence ID" value="NZ_CAWPJE010000149.1"/>
</dbReference>
<accession>A0ABX1PBJ7</accession>
<name>A0ABX1PBJ7_9CYAN</name>
<reference evidence="1 2" key="1">
    <citation type="submission" date="2018-06" db="EMBL/GenBank/DDBJ databases">
        <title>Comparative genomics of Brasilonema spp. strains.</title>
        <authorList>
            <person name="Alvarenga D.O."/>
            <person name="Fiore M.F."/>
            <person name="Varani A.M."/>
        </authorList>
    </citation>
    <scope>NUCLEOTIDE SEQUENCE [LARGE SCALE GENOMIC DNA]</scope>
    <source>
        <strain evidence="1 2">SPC951</strain>
    </source>
</reference>
<dbReference type="PANTHER" id="PTHR40254:SF1">
    <property type="entry name" value="BLR0577 PROTEIN"/>
    <property type="match status" value="1"/>
</dbReference>
<dbReference type="Proteomes" id="UP000718564">
    <property type="component" value="Unassembled WGS sequence"/>
</dbReference>
<dbReference type="InterPro" id="IPR052189">
    <property type="entry name" value="L-asp_N-monooxygenase_NS-form"/>
</dbReference>
<protein>
    <submittedName>
        <fullName evidence="1">Uncharacterized protein</fullName>
    </submittedName>
</protein>
<evidence type="ECO:0000313" key="1">
    <source>
        <dbReference type="EMBL" id="NMG21353.1"/>
    </source>
</evidence>
<dbReference type="PANTHER" id="PTHR40254">
    <property type="entry name" value="BLR0577 PROTEIN"/>
    <property type="match status" value="1"/>
</dbReference>
<dbReference type="Gene3D" id="3.50.50.60">
    <property type="entry name" value="FAD/NAD(P)-binding domain"/>
    <property type="match status" value="1"/>
</dbReference>
<proteinExistence type="predicted"/>
<organism evidence="1 2">
    <name type="scientific">Brasilonema bromeliae SPC951</name>
    <dbReference type="NCBI Taxonomy" id="385972"/>
    <lineage>
        <taxon>Bacteria</taxon>
        <taxon>Bacillati</taxon>
        <taxon>Cyanobacteriota</taxon>
        <taxon>Cyanophyceae</taxon>
        <taxon>Nostocales</taxon>
        <taxon>Scytonemataceae</taxon>
        <taxon>Brasilonema</taxon>
        <taxon>Bromeliae group (in: Brasilonema)</taxon>
    </lineage>
</organism>
<comment type="caution">
    <text evidence="1">The sequence shown here is derived from an EMBL/GenBank/DDBJ whole genome shotgun (WGS) entry which is preliminary data.</text>
</comment>
<dbReference type="EMBL" id="QMEB01000156">
    <property type="protein sequence ID" value="NMG21353.1"/>
    <property type="molecule type" value="Genomic_DNA"/>
</dbReference>
<evidence type="ECO:0000313" key="2">
    <source>
        <dbReference type="Proteomes" id="UP000718564"/>
    </source>
</evidence>